<feature type="compositionally biased region" description="Basic and acidic residues" evidence="1">
    <location>
        <begin position="140"/>
        <end position="156"/>
    </location>
</feature>
<evidence type="ECO:0000313" key="3">
    <source>
        <dbReference type="Proteomes" id="UP000596661"/>
    </source>
</evidence>
<feature type="region of interest" description="Disordered" evidence="1">
    <location>
        <begin position="1"/>
        <end position="88"/>
    </location>
</feature>
<evidence type="ECO:0000313" key="2">
    <source>
        <dbReference type="EnsemblPlants" id="cds.evm.model.05.340"/>
    </source>
</evidence>
<proteinExistence type="predicted"/>
<reference evidence="2" key="1">
    <citation type="submission" date="2018-11" db="EMBL/GenBank/DDBJ databases">
        <authorList>
            <person name="Grassa J C."/>
        </authorList>
    </citation>
    <scope>NUCLEOTIDE SEQUENCE [LARGE SCALE GENOMIC DNA]</scope>
</reference>
<dbReference type="AlphaFoldDB" id="A0A803PQ20"/>
<reference evidence="2" key="2">
    <citation type="submission" date="2021-03" db="UniProtKB">
        <authorList>
            <consortium name="EnsemblPlants"/>
        </authorList>
    </citation>
    <scope>IDENTIFICATION</scope>
</reference>
<name>A0A803PQ20_CANSA</name>
<feature type="region of interest" description="Disordered" evidence="1">
    <location>
        <begin position="132"/>
        <end position="181"/>
    </location>
</feature>
<sequence length="181" mass="20829">MVLTQNKFGLHYTDPNAKTGDTEDPTKVTSRHKKDQHSKVQNPEDPMVEDDMSGENSFDNFEDDRQDTPKDDDQYMPANGVVENKDNPYESDPVAIMAKKLQIAESKLLGKNFFFCQSDDVEELHLLLDHNSGSLSTNDLQRRLNAKKEKARTEKARPRRDHLRNHINDRVRESESSNDKT</sequence>
<protein>
    <submittedName>
        <fullName evidence="2">Uncharacterized protein</fullName>
    </submittedName>
</protein>
<dbReference type="EMBL" id="UZAU01000415">
    <property type="status" value="NOT_ANNOTATED_CDS"/>
    <property type="molecule type" value="Genomic_DNA"/>
</dbReference>
<dbReference type="EnsemblPlants" id="evm.model.05.340">
    <property type="protein sequence ID" value="cds.evm.model.05.340"/>
    <property type="gene ID" value="evm.TU.05.340"/>
</dbReference>
<dbReference type="Gramene" id="evm.model.05.340">
    <property type="protein sequence ID" value="cds.evm.model.05.340"/>
    <property type="gene ID" value="evm.TU.05.340"/>
</dbReference>
<accession>A0A803PQ20</accession>
<evidence type="ECO:0000256" key="1">
    <source>
        <dbReference type="SAM" id="MobiDB-lite"/>
    </source>
</evidence>
<keyword evidence="3" id="KW-1185">Reference proteome</keyword>
<feature type="compositionally biased region" description="Basic and acidic residues" evidence="1">
    <location>
        <begin position="164"/>
        <end position="181"/>
    </location>
</feature>
<dbReference type="Proteomes" id="UP000596661">
    <property type="component" value="Chromosome 5"/>
</dbReference>
<organism evidence="2 3">
    <name type="scientific">Cannabis sativa</name>
    <name type="common">Hemp</name>
    <name type="synonym">Marijuana</name>
    <dbReference type="NCBI Taxonomy" id="3483"/>
    <lineage>
        <taxon>Eukaryota</taxon>
        <taxon>Viridiplantae</taxon>
        <taxon>Streptophyta</taxon>
        <taxon>Embryophyta</taxon>
        <taxon>Tracheophyta</taxon>
        <taxon>Spermatophyta</taxon>
        <taxon>Magnoliopsida</taxon>
        <taxon>eudicotyledons</taxon>
        <taxon>Gunneridae</taxon>
        <taxon>Pentapetalae</taxon>
        <taxon>rosids</taxon>
        <taxon>fabids</taxon>
        <taxon>Rosales</taxon>
        <taxon>Cannabaceae</taxon>
        <taxon>Cannabis</taxon>
    </lineage>
</organism>